<proteinExistence type="predicted"/>
<dbReference type="AlphaFoldDB" id="A0A9D9E8P3"/>
<reference evidence="1" key="1">
    <citation type="submission" date="2020-10" db="EMBL/GenBank/DDBJ databases">
        <authorList>
            <person name="Gilroy R."/>
        </authorList>
    </citation>
    <scope>NUCLEOTIDE SEQUENCE</scope>
    <source>
        <strain evidence="1">C6-149</strain>
    </source>
</reference>
<reference evidence="1" key="2">
    <citation type="journal article" date="2021" name="PeerJ">
        <title>Extensive microbial diversity within the chicken gut microbiome revealed by metagenomics and culture.</title>
        <authorList>
            <person name="Gilroy R."/>
            <person name="Ravi A."/>
            <person name="Getino M."/>
            <person name="Pursley I."/>
            <person name="Horton D.L."/>
            <person name="Alikhan N.F."/>
            <person name="Baker D."/>
            <person name="Gharbi K."/>
            <person name="Hall N."/>
            <person name="Watson M."/>
            <person name="Adriaenssens E.M."/>
            <person name="Foster-Nyarko E."/>
            <person name="Jarju S."/>
            <person name="Secka A."/>
            <person name="Antonio M."/>
            <person name="Oren A."/>
            <person name="Chaudhuri R.R."/>
            <person name="La Ragione R."/>
            <person name="Hildebrand F."/>
            <person name="Pallen M.J."/>
        </authorList>
    </citation>
    <scope>NUCLEOTIDE SEQUENCE</scope>
    <source>
        <strain evidence="1">C6-149</strain>
    </source>
</reference>
<organism evidence="1 2">
    <name type="scientific">Candidatus Gallilactobacillus intestinavium</name>
    <dbReference type="NCBI Taxonomy" id="2840838"/>
    <lineage>
        <taxon>Bacteria</taxon>
        <taxon>Bacillati</taxon>
        <taxon>Bacillota</taxon>
        <taxon>Bacilli</taxon>
        <taxon>Lactobacillales</taxon>
        <taxon>Lactobacillaceae</taxon>
        <taxon>Lactobacillaceae incertae sedis</taxon>
        <taxon>Candidatus Gallilactobacillus</taxon>
    </lineage>
</organism>
<protein>
    <submittedName>
        <fullName evidence="1">Uncharacterized protein</fullName>
    </submittedName>
</protein>
<evidence type="ECO:0000313" key="2">
    <source>
        <dbReference type="Proteomes" id="UP000823614"/>
    </source>
</evidence>
<evidence type="ECO:0000313" key="1">
    <source>
        <dbReference type="EMBL" id="MBO8442118.1"/>
    </source>
</evidence>
<name>A0A9D9E8P3_9LACO</name>
<comment type="caution">
    <text evidence="1">The sequence shown here is derived from an EMBL/GenBank/DDBJ whole genome shotgun (WGS) entry which is preliminary data.</text>
</comment>
<dbReference type="EMBL" id="JADIMP010000107">
    <property type="protein sequence ID" value="MBO8442118.1"/>
    <property type="molecule type" value="Genomic_DNA"/>
</dbReference>
<sequence length="132" mass="15027">MKLNVDPGTDAFENAIFILNKPLTSENKEDYVFQGGIYPEPMDQAAWAMPAYLSDDFNLFFVFARNYQNKWTITFSKVEIEDDNRIVAMSKVVPTGTGFNAIARLNHDAALEILTYLETLESQKIGHWELGK</sequence>
<dbReference type="Proteomes" id="UP000823614">
    <property type="component" value="Unassembled WGS sequence"/>
</dbReference>
<gene>
    <name evidence="1" type="ORF">IAA89_06815</name>
</gene>
<accession>A0A9D9E8P3</accession>